<dbReference type="PROSITE" id="PS50157">
    <property type="entry name" value="ZINC_FINGER_C2H2_2"/>
    <property type="match status" value="2"/>
</dbReference>
<evidence type="ECO:0000256" key="5">
    <source>
        <dbReference type="ARBA" id="ARBA00022833"/>
    </source>
</evidence>
<dbReference type="GO" id="GO:0000981">
    <property type="term" value="F:DNA-binding transcription factor activity, RNA polymerase II-specific"/>
    <property type="evidence" value="ECO:0007669"/>
    <property type="project" value="InterPro"/>
</dbReference>
<feature type="region of interest" description="Disordered" evidence="8">
    <location>
        <begin position="555"/>
        <end position="579"/>
    </location>
</feature>
<feature type="compositionally biased region" description="Basic residues" evidence="8">
    <location>
        <begin position="1"/>
        <end position="10"/>
    </location>
</feature>
<feature type="compositionally biased region" description="Low complexity" evidence="8">
    <location>
        <begin position="406"/>
        <end position="418"/>
    </location>
</feature>
<dbReference type="GO" id="GO:0008270">
    <property type="term" value="F:zinc ion binding"/>
    <property type="evidence" value="ECO:0007669"/>
    <property type="project" value="UniProtKB-KW"/>
</dbReference>
<dbReference type="GO" id="GO:0000785">
    <property type="term" value="C:chromatin"/>
    <property type="evidence" value="ECO:0007669"/>
    <property type="project" value="TreeGrafter"/>
</dbReference>
<comment type="subcellular location">
    <subcellularLocation>
        <location evidence="1">Nucleus</location>
    </subcellularLocation>
</comment>
<evidence type="ECO:0000256" key="4">
    <source>
        <dbReference type="ARBA" id="ARBA00022771"/>
    </source>
</evidence>
<reference evidence="11 12" key="1">
    <citation type="journal article" date="2010" name="Nature">
        <title>Perigord black truffle genome uncovers evolutionary origins and mechanisms of symbiosis.</title>
        <authorList>
            <person name="Martin F."/>
            <person name="Kohler A."/>
            <person name="Murat C."/>
            <person name="Balestrini R."/>
            <person name="Coutinho P.M."/>
            <person name="Jaillon O."/>
            <person name="Montanini B."/>
            <person name="Morin E."/>
            <person name="Noel B."/>
            <person name="Percudani R."/>
            <person name="Porcel B."/>
            <person name="Rubini A."/>
            <person name="Amicucci A."/>
            <person name="Amselem J."/>
            <person name="Anthouard V."/>
            <person name="Arcioni S."/>
            <person name="Artiguenave F."/>
            <person name="Aury J.M."/>
            <person name="Ballario P."/>
            <person name="Bolchi A."/>
            <person name="Brenna A."/>
            <person name="Brun A."/>
            <person name="Buee M."/>
            <person name="Cantarel B."/>
            <person name="Chevalier G."/>
            <person name="Couloux A."/>
            <person name="Da Silva C."/>
            <person name="Denoeud F."/>
            <person name="Duplessis S."/>
            <person name="Ghignone S."/>
            <person name="Hilselberger B."/>
            <person name="Iotti M."/>
            <person name="Marcais B."/>
            <person name="Mello A."/>
            <person name="Miranda M."/>
            <person name="Pacioni G."/>
            <person name="Quesneville H."/>
            <person name="Riccioni C."/>
            <person name="Ruotolo R."/>
            <person name="Splivallo R."/>
            <person name="Stocchi V."/>
            <person name="Tisserant E."/>
            <person name="Viscomi A.R."/>
            <person name="Zambonelli A."/>
            <person name="Zampieri E."/>
            <person name="Henrissat B."/>
            <person name="Lebrun M.H."/>
            <person name="Paolocci F."/>
            <person name="Bonfante P."/>
            <person name="Ottonello S."/>
            <person name="Wincker P."/>
        </authorList>
    </citation>
    <scope>NUCLEOTIDE SEQUENCE [LARGE SCALE GENOMIC DNA]</scope>
    <source>
        <strain evidence="11 12">Mel28</strain>
    </source>
</reference>
<dbReference type="PANTHER" id="PTHR40626">
    <property type="entry name" value="MIP31509P"/>
    <property type="match status" value="1"/>
</dbReference>
<feature type="region of interest" description="Disordered" evidence="8">
    <location>
        <begin position="143"/>
        <end position="291"/>
    </location>
</feature>
<dbReference type="AlphaFoldDB" id="D5GMM4"/>
<keyword evidence="12" id="KW-1185">Reference proteome</keyword>
<dbReference type="Pfam" id="PF04082">
    <property type="entry name" value="Fungal_trans"/>
    <property type="match status" value="1"/>
</dbReference>
<keyword evidence="6" id="KW-0539">Nucleus</keyword>
<dbReference type="HOGENOM" id="CLU_014245_1_0_1"/>
<evidence type="ECO:0000313" key="11">
    <source>
        <dbReference type="EMBL" id="CAZ85767.1"/>
    </source>
</evidence>
<dbReference type="RefSeq" id="XP_002841576.1">
    <property type="nucleotide sequence ID" value="XM_002841530.1"/>
</dbReference>
<feature type="region of interest" description="Disordered" evidence="8">
    <location>
        <begin position="345"/>
        <end position="420"/>
    </location>
</feature>
<dbReference type="PROSITE" id="PS50048">
    <property type="entry name" value="ZN2_CY6_FUNGAL_2"/>
    <property type="match status" value="1"/>
</dbReference>
<keyword evidence="2" id="KW-0479">Metal-binding</keyword>
<dbReference type="GO" id="GO:0005634">
    <property type="term" value="C:nucleus"/>
    <property type="evidence" value="ECO:0007669"/>
    <property type="project" value="UniProtKB-SubCell"/>
</dbReference>
<feature type="region of interest" description="Disordered" evidence="8">
    <location>
        <begin position="69"/>
        <end position="103"/>
    </location>
</feature>
<feature type="compositionally biased region" description="Basic residues" evidence="8">
    <location>
        <begin position="356"/>
        <end position="372"/>
    </location>
</feature>
<feature type="domain" description="C2H2-type" evidence="10">
    <location>
        <begin position="320"/>
        <end position="350"/>
    </location>
</feature>
<feature type="compositionally biased region" description="Basic residues" evidence="8">
    <location>
        <begin position="494"/>
        <end position="503"/>
    </location>
</feature>
<dbReference type="eggNOG" id="KOG1721">
    <property type="taxonomic scope" value="Eukaryota"/>
</dbReference>
<dbReference type="GO" id="GO:0000978">
    <property type="term" value="F:RNA polymerase II cis-regulatory region sequence-specific DNA binding"/>
    <property type="evidence" value="ECO:0007669"/>
    <property type="project" value="InterPro"/>
</dbReference>
<dbReference type="InterPro" id="IPR051059">
    <property type="entry name" value="VerF-like"/>
</dbReference>
<feature type="compositionally biased region" description="Pro residues" evidence="8">
    <location>
        <begin position="373"/>
        <end position="385"/>
    </location>
</feature>
<dbReference type="PROSITE" id="PS00028">
    <property type="entry name" value="ZINC_FINGER_C2H2_1"/>
    <property type="match status" value="1"/>
</dbReference>
<dbReference type="InParanoid" id="D5GMM4"/>
<dbReference type="KEGG" id="tml:GSTUM_00010812001"/>
<evidence type="ECO:0000259" key="10">
    <source>
        <dbReference type="PROSITE" id="PS50157"/>
    </source>
</evidence>
<dbReference type="Gene3D" id="3.30.160.60">
    <property type="entry name" value="Classic Zinc Finger"/>
    <property type="match status" value="2"/>
</dbReference>
<feature type="compositionally biased region" description="Polar residues" evidence="8">
    <location>
        <begin position="205"/>
        <end position="224"/>
    </location>
</feature>
<dbReference type="GO" id="GO:0006351">
    <property type="term" value="P:DNA-templated transcription"/>
    <property type="evidence" value="ECO:0007669"/>
    <property type="project" value="InterPro"/>
</dbReference>
<dbReference type="Proteomes" id="UP000006911">
    <property type="component" value="Unassembled WGS sequence"/>
</dbReference>
<proteinExistence type="predicted"/>
<evidence type="ECO:0000256" key="6">
    <source>
        <dbReference type="ARBA" id="ARBA00023242"/>
    </source>
</evidence>
<gene>
    <name evidence="11" type="ORF">GSTUM_00010812001</name>
</gene>
<feature type="compositionally biased region" description="Polar residues" evidence="8">
    <location>
        <begin position="559"/>
        <end position="579"/>
    </location>
</feature>
<keyword evidence="5" id="KW-0862">Zinc</keyword>
<evidence type="ECO:0000256" key="8">
    <source>
        <dbReference type="SAM" id="MobiDB-lite"/>
    </source>
</evidence>
<accession>D5GMM4</accession>
<sequence>MAHLHHHHSQHSSSAPGHPQQQQQQQHHQQSLQALQQERYQLASAVFQLDTGLELPQTEMLTNQPHALRPLQSQGQSSSPTSFHLSMDAHQVSGPGGLLTQLPTSQAPTIESQVRMQYQPPTLHHSRTPSDPSSFLEMQPHMSLHQSLQSMSNPPPPSSPVRSTHQQSHQQHHRHVQQQRQAPATLRPMPPPTTDRQGNRMVMSTLGSSGPIQGSGVGTPSNRSRVGMGSEILATSGAESQVGEPPSLTLPGNANPRPSSGQSSGRVSGGHTGITPGATSQITPVKDQDGKFPCPHCPKTYLHAKHLKRHLLRHTGDRPYQCILCKDTFSRSDILKRHFQKCSIRRGNPTGATHLSHAHAHQQGRRPNHHHPAPPPPPPPPPLPAESPISTPIVAPAEGSDRFSPESSSEGRGSTTRSCDQCVRSGAQCDSGNPCERCRMRDGVECSYSGIPRRTDSGSEIGLMSMPELSDSSTLKGQPVGYGEGFNFPPPTHPHAHVAHSGRHSLSPPQRQSQTPDSQQQSSHHAGVSQSPANPFYNSGWENLIELPEQQFLPFYLPPSTQSPSDGISTSVGGIDQSLQDSDQPVYGMYFPTDLTDMPPLGPLGGVFGGWDITQQIDPLQVKCDQLIAICFPESPGRGNSSAGSPDQRIESDSTAEDLKKWLTPDHVKHFVRLFFINFQGHFPMIHLPTFNMLTIADGLLLAMICIGAVYSDKGITAEDVRAMIDRSFAALDGADHGLSDGSQVSTSWQLEEIQARYFLHVLSAWHGTFHQRENTRRAYGTVITKAREAGLFSPFTPSNPGAAGFSICHQVGDHQSSSPADWDWASWVEQERRNRVMFGILLLDTAYAIFFNHPPRVNLHDIRLTLPSDDASWDALDAEECANALGLNGEGPNIKNITGSRRVQQPEFMATVTALLEPSQEFKPGTTNAYSKFILVHALHSHIWVTQQRLPNATEMGIGQAIGSMTNSSLEWKNEGGVLSANGGSSGRGTPEGFIDNTLIGCQQRPNTLSEAARAVRICQYSLEKWKKAWETDLHSQFPLPTARVGFGRDGLPFYWLAKLYLARNRTTEWRHGIDDDRTVARVKNMLKHVRGFIADDTGRLDLQGAVSAIDDGYAMDELTYDMKLLFRPIGTDSSPS</sequence>
<name>D5GMM4_TUBMM</name>
<keyword evidence="4 7" id="KW-0863">Zinc-finger</keyword>
<dbReference type="InterPro" id="IPR007219">
    <property type="entry name" value="XnlR_reg_dom"/>
</dbReference>
<dbReference type="PANTHER" id="PTHR40626:SF12">
    <property type="entry name" value="RFEC"/>
    <property type="match status" value="1"/>
</dbReference>
<evidence type="ECO:0000256" key="7">
    <source>
        <dbReference type="PROSITE-ProRule" id="PRU00042"/>
    </source>
</evidence>
<dbReference type="OMA" id="FYWLAKY"/>
<feature type="domain" description="Zn(2)-C6 fungal-type" evidence="9">
    <location>
        <begin position="418"/>
        <end position="448"/>
    </location>
</feature>
<evidence type="ECO:0000256" key="1">
    <source>
        <dbReference type="ARBA" id="ARBA00004123"/>
    </source>
</evidence>
<dbReference type="InterPro" id="IPR036864">
    <property type="entry name" value="Zn2-C6_fun-type_DNA-bd_sf"/>
</dbReference>
<feature type="compositionally biased region" description="Polar residues" evidence="8">
    <location>
        <begin position="69"/>
        <end position="84"/>
    </location>
</feature>
<dbReference type="EMBL" id="FN430357">
    <property type="protein sequence ID" value="CAZ85767.1"/>
    <property type="molecule type" value="Genomic_DNA"/>
</dbReference>
<dbReference type="InterPro" id="IPR001138">
    <property type="entry name" value="Zn2Cys6_DnaBD"/>
</dbReference>
<evidence type="ECO:0000313" key="12">
    <source>
        <dbReference type="Proteomes" id="UP000006911"/>
    </source>
</evidence>
<evidence type="ECO:0000256" key="3">
    <source>
        <dbReference type="ARBA" id="ARBA00022737"/>
    </source>
</evidence>
<organism evidence="11 12">
    <name type="scientific">Tuber melanosporum (strain Mel28)</name>
    <name type="common">Perigord black truffle</name>
    <dbReference type="NCBI Taxonomy" id="656061"/>
    <lineage>
        <taxon>Eukaryota</taxon>
        <taxon>Fungi</taxon>
        <taxon>Dikarya</taxon>
        <taxon>Ascomycota</taxon>
        <taxon>Pezizomycotina</taxon>
        <taxon>Pezizomycetes</taxon>
        <taxon>Pezizales</taxon>
        <taxon>Tuberaceae</taxon>
        <taxon>Tuber</taxon>
    </lineage>
</organism>
<dbReference type="CDD" id="cd12148">
    <property type="entry name" value="fungal_TF_MHR"/>
    <property type="match status" value="1"/>
</dbReference>
<evidence type="ECO:0000259" key="9">
    <source>
        <dbReference type="PROSITE" id="PS50048"/>
    </source>
</evidence>
<feature type="region of interest" description="Disordered" evidence="8">
    <location>
        <begin position="468"/>
        <end position="533"/>
    </location>
</feature>
<dbReference type="SUPFAM" id="SSF57667">
    <property type="entry name" value="beta-beta-alpha zinc fingers"/>
    <property type="match status" value="1"/>
</dbReference>
<evidence type="ECO:0000256" key="2">
    <source>
        <dbReference type="ARBA" id="ARBA00022723"/>
    </source>
</evidence>
<protein>
    <submittedName>
        <fullName evidence="11">(Perigord truffle) hypothetical protein</fullName>
    </submittedName>
</protein>
<dbReference type="SMART" id="SM00355">
    <property type="entry name" value="ZnF_C2H2"/>
    <property type="match status" value="2"/>
</dbReference>
<dbReference type="Gene3D" id="4.10.240.10">
    <property type="entry name" value="Zn(2)-C6 fungal-type DNA-binding domain"/>
    <property type="match status" value="1"/>
</dbReference>
<dbReference type="GeneID" id="9185103"/>
<dbReference type="InterPro" id="IPR013087">
    <property type="entry name" value="Znf_C2H2_type"/>
</dbReference>
<feature type="compositionally biased region" description="Low complexity" evidence="8">
    <location>
        <begin position="507"/>
        <end position="523"/>
    </location>
</feature>
<feature type="region of interest" description="Disordered" evidence="8">
    <location>
        <begin position="1"/>
        <end position="33"/>
    </location>
</feature>
<dbReference type="InterPro" id="IPR036236">
    <property type="entry name" value="Znf_C2H2_sf"/>
</dbReference>
<feature type="compositionally biased region" description="Low complexity" evidence="8">
    <location>
        <begin position="11"/>
        <end position="33"/>
    </location>
</feature>
<feature type="domain" description="C2H2-type" evidence="10">
    <location>
        <begin position="292"/>
        <end position="319"/>
    </location>
</feature>
<keyword evidence="3" id="KW-0677">Repeat</keyword>